<accession>A0A0F9MZY9</accession>
<dbReference type="EMBL" id="LAZR01003986">
    <property type="protein sequence ID" value="KKN12850.1"/>
    <property type="molecule type" value="Genomic_DNA"/>
</dbReference>
<sequence>MKLKIDSKFGLNNGIEVPLLGLGTWILRYKDFFNLITLGLTLKPPEFQMI</sequence>
<reference evidence="1" key="1">
    <citation type="journal article" date="2015" name="Nature">
        <title>Complex archaea that bridge the gap between prokaryotes and eukaryotes.</title>
        <authorList>
            <person name="Spang A."/>
            <person name="Saw J.H."/>
            <person name="Jorgensen S.L."/>
            <person name="Zaremba-Niedzwiedzka K."/>
            <person name="Martijn J."/>
            <person name="Lind A.E."/>
            <person name="van Eijk R."/>
            <person name="Schleper C."/>
            <person name="Guy L."/>
            <person name="Ettema T.J."/>
        </authorList>
    </citation>
    <scope>NUCLEOTIDE SEQUENCE</scope>
</reference>
<protein>
    <recommendedName>
        <fullName evidence="2">Aldo/keto reductase</fullName>
    </recommendedName>
</protein>
<name>A0A0F9MZY9_9ZZZZ</name>
<gene>
    <name evidence="1" type="ORF">LCGC14_1012350</name>
</gene>
<evidence type="ECO:0000313" key="1">
    <source>
        <dbReference type="EMBL" id="KKN12850.1"/>
    </source>
</evidence>
<comment type="caution">
    <text evidence="1">The sequence shown here is derived from an EMBL/GenBank/DDBJ whole genome shotgun (WGS) entry which is preliminary data.</text>
</comment>
<evidence type="ECO:0008006" key="2">
    <source>
        <dbReference type="Google" id="ProtNLM"/>
    </source>
</evidence>
<proteinExistence type="predicted"/>
<organism evidence="1">
    <name type="scientific">marine sediment metagenome</name>
    <dbReference type="NCBI Taxonomy" id="412755"/>
    <lineage>
        <taxon>unclassified sequences</taxon>
        <taxon>metagenomes</taxon>
        <taxon>ecological metagenomes</taxon>
    </lineage>
</organism>
<dbReference type="AlphaFoldDB" id="A0A0F9MZY9"/>